<dbReference type="SUPFAM" id="SSF48557">
    <property type="entry name" value="L-aspartase-like"/>
    <property type="match status" value="1"/>
</dbReference>
<accession>A0ABQ4KAS0</accession>
<dbReference type="NCBIfam" id="TIGR00838">
    <property type="entry name" value="argH"/>
    <property type="match status" value="1"/>
</dbReference>
<dbReference type="Gene3D" id="1.10.275.10">
    <property type="entry name" value="Fumarase/aspartase (N-terminal domain)"/>
    <property type="match status" value="1"/>
</dbReference>
<dbReference type="Gene3D" id="1.10.40.30">
    <property type="entry name" value="Fumarase/aspartase (C-terminal domain)"/>
    <property type="match status" value="1"/>
</dbReference>
<keyword evidence="3 6" id="KW-0055">Arginine biosynthesis</keyword>
<protein>
    <recommendedName>
        <fullName evidence="2 6">Argininosuccinate lyase</fullName>
        <shortName evidence="6">ASAL</shortName>
        <ecNumber evidence="2 6">4.3.2.1</ecNumber>
    </recommendedName>
    <alternativeName>
        <fullName evidence="6">Arginosuccinase</fullName>
    </alternativeName>
</protein>
<comment type="subcellular location">
    <subcellularLocation>
        <location evidence="6">Cytoplasm</location>
    </subcellularLocation>
</comment>
<comment type="similarity">
    <text evidence="6">Belongs to the lyase 1 family. Argininosuccinate lyase subfamily.</text>
</comment>
<dbReference type="Proteomes" id="UP000680279">
    <property type="component" value="Unassembled WGS sequence"/>
</dbReference>
<dbReference type="InterPro" id="IPR000362">
    <property type="entry name" value="Fumarate_lyase_fam"/>
</dbReference>
<gene>
    <name evidence="6" type="primary">argH</name>
    <name evidence="9" type="ORF">J1TS3_34560</name>
</gene>
<dbReference type="Gene3D" id="1.20.200.10">
    <property type="entry name" value="Fumarase/aspartase (Central domain)"/>
    <property type="match status" value="1"/>
</dbReference>
<dbReference type="PANTHER" id="PTHR43814:SF1">
    <property type="entry name" value="ARGININOSUCCINATE LYASE"/>
    <property type="match status" value="1"/>
</dbReference>
<feature type="domain" description="Argininosuccinate lyase C-terminal" evidence="8">
    <location>
        <begin position="364"/>
        <end position="441"/>
    </location>
</feature>
<dbReference type="InterPro" id="IPR029419">
    <property type="entry name" value="Arg_succ_lyase_C"/>
</dbReference>
<dbReference type="PANTHER" id="PTHR43814">
    <property type="entry name" value="ARGININOSUCCINATE LYASE"/>
    <property type="match status" value="1"/>
</dbReference>
<dbReference type="Pfam" id="PF00206">
    <property type="entry name" value="Lyase_1"/>
    <property type="match status" value="1"/>
</dbReference>
<dbReference type="Pfam" id="PF14698">
    <property type="entry name" value="ASL_C2"/>
    <property type="match status" value="1"/>
</dbReference>
<comment type="caution">
    <text evidence="9">The sequence shown here is derived from an EMBL/GenBank/DDBJ whole genome shotgun (WGS) entry which is preliminary data.</text>
</comment>
<dbReference type="InterPro" id="IPR024083">
    <property type="entry name" value="Fumarase/histidase_N"/>
</dbReference>
<evidence type="ECO:0000256" key="5">
    <source>
        <dbReference type="ARBA" id="ARBA00023239"/>
    </source>
</evidence>
<evidence type="ECO:0000256" key="2">
    <source>
        <dbReference type="ARBA" id="ARBA00012338"/>
    </source>
</evidence>
<evidence type="ECO:0000259" key="8">
    <source>
        <dbReference type="Pfam" id="PF14698"/>
    </source>
</evidence>
<feature type="domain" description="Fumarate lyase N-terminal" evidence="7">
    <location>
        <begin position="47"/>
        <end position="298"/>
    </location>
</feature>
<dbReference type="InterPro" id="IPR022761">
    <property type="entry name" value="Fumarate_lyase_N"/>
</dbReference>
<dbReference type="PRINTS" id="PR00145">
    <property type="entry name" value="ARGSUCLYASE"/>
</dbReference>
<evidence type="ECO:0000313" key="10">
    <source>
        <dbReference type="Proteomes" id="UP000680279"/>
    </source>
</evidence>
<name>A0ABQ4KAS0_9BACI</name>
<dbReference type="PRINTS" id="PR00149">
    <property type="entry name" value="FUMRATELYASE"/>
</dbReference>
<organism evidence="9 10">
    <name type="scientific">Siminovitchia fordii</name>
    <dbReference type="NCBI Taxonomy" id="254759"/>
    <lineage>
        <taxon>Bacteria</taxon>
        <taxon>Bacillati</taxon>
        <taxon>Bacillota</taxon>
        <taxon>Bacilli</taxon>
        <taxon>Bacillales</taxon>
        <taxon>Bacillaceae</taxon>
        <taxon>Siminovitchia</taxon>
    </lineage>
</organism>
<keyword evidence="4 6" id="KW-0028">Amino-acid biosynthesis</keyword>
<dbReference type="EC" id="4.3.2.1" evidence="2 6"/>
<sequence>MRERLSSELSEKVIHYLFEPTIESERQRSFQNMMDVNKAHLSMLMFEGIVSETAGHTIMHALNEIKDTGSEQLKIDPQLEDLYFNIEQELIERVGLEVAGQLHTGRSRNDLYAAVTRMNSRDGLQKVCKLLLKLRFTLVELAEEYCHMVLSGYTHMQPAEPITIGHYFSAILHALERDFTRMRRALQQSNVSPLGSGAMAGTAFPINREKTARLLGFTDTMKNSLDGIASRDYILESLSVMNIFMNHINRLSYDLYIWSTDEYGIVEVGDSVAATSSIMPQKKNPITLEHIKAKSSHVLAAVVSATSCMSNIPYGHCRDLAGESTKYFWDALNEVEAAVELIIETMQTMTFKEQKMLERASNNFSTVTELAGLLVREAGISFRQSHQLIGYLVNYMFQHKMSLKQLNSRLIEQASTEMFGKRISVSQDKIENALNPATNVEAKKVQGGPASQEVKHQLDRLKQRLLQDENWMSQQMETDHLSKEMLRTDLQQTK</sequence>
<reference evidence="9 10" key="1">
    <citation type="submission" date="2021-03" db="EMBL/GenBank/DDBJ databases">
        <title>Antimicrobial resistance genes in bacteria isolated from Japanese honey, and their potential for conferring macrolide and lincosamide resistance in the American foulbrood pathogen Paenibacillus larvae.</title>
        <authorList>
            <person name="Okamoto M."/>
            <person name="Kumagai M."/>
            <person name="Kanamori H."/>
            <person name="Takamatsu D."/>
        </authorList>
    </citation>
    <scope>NUCLEOTIDE SEQUENCE [LARGE SCALE GENOMIC DNA]</scope>
    <source>
        <strain evidence="9 10">J1TS3</strain>
    </source>
</reference>
<evidence type="ECO:0000256" key="4">
    <source>
        <dbReference type="ARBA" id="ARBA00022605"/>
    </source>
</evidence>
<evidence type="ECO:0000256" key="6">
    <source>
        <dbReference type="HAMAP-Rule" id="MF_00006"/>
    </source>
</evidence>
<proteinExistence type="inferred from homology"/>
<evidence type="ECO:0000256" key="1">
    <source>
        <dbReference type="ARBA" id="ARBA00004941"/>
    </source>
</evidence>
<comment type="catalytic activity">
    <reaction evidence="6">
        <text>2-(N(omega)-L-arginino)succinate = fumarate + L-arginine</text>
        <dbReference type="Rhea" id="RHEA:24020"/>
        <dbReference type="ChEBI" id="CHEBI:29806"/>
        <dbReference type="ChEBI" id="CHEBI:32682"/>
        <dbReference type="ChEBI" id="CHEBI:57472"/>
        <dbReference type="EC" id="4.3.2.1"/>
    </reaction>
</comment>
<dbReference type="CDD" id="cd01359">
    <property type="entry name" value="Argininosuccinate_lyase"/>
    <property type="match status" value="1"/>
</dbReference>
<evidence type="ECO:0000256" key="3">
    <source>
        <dbReference type="ARBA" id="ARBA00022571"/>
    </source>
</evidence>
<dbReference type="EMBL" id="BOQT01000015">
    <property type="protein sequence ID" value="GIN22322.1"/>
    <property type="molecule type" value="Genomic_DNA"/>
</dbReference>
<dbReference type="GO" id="GO:0016829">
    <property type="term" value="F:lyase activity"/>
    <property type="evidence" value="ECO:0007669"/>
    <property type="project" value="UniProtKB-KW"/>
</dbReference>
<comment type="pathway">
    <text evidence="1 6">Amino-acid biosynthesis; L-arginine biosynthesis; L-arginine from L-ornithine and carbamoyl phosphate: step 3/3.</text>
</comment>
<dbReference type="RefSeq" id="WP_212963578.1">
    <property type="nucleotide sequence ID" value="NZ_BOQT01000015.1"/>
</dbReference>
<dbReference type="HAMAP" id="MF_00006">
    <property type="entry name" value="Arg_succ_lyase"/>
    <property type="match status" value="1"/>
</dbReference>
<keyword evidence="5 6" id="KW-0456">Lyase</keyword>
<evidence type="ECO:0000313" key="9">
    <source>
        <dbReference type="EMBL" id="GIN22322.1"/>
    </source>
</evidence>
<evidence type="ECO:0000259" key="7">
    <source>
        <dbReference type="Pfam" id="PF00206"/>
    </source>
</evidence>
<keyword evidence="10" id="KW-1185">Reference proteome</keyword>
<dbReference type="InterPro" id="IPR008948">
    <property type="entry name" value="L-Aspartase-like"/>
</dbReference>
<dbReference type="InterPro" id="IPR009049">
    <property type="entry name" value="Argininosuccinate_lyase"/>
</dbReference>
<keyword evidence="6" id="KW-0963">Cytoplasm</keyword>